<dbReference type="Proteomes" id="UP001234989">
    <property type="component" value="Chromosome 1"/>
</dbReference>
<sequence>MSGWVSSDGFNPFRTMSISHSTWHVMLMNYNLSPWICMMSEYIMLSMIIPGPSSLGNNIDMYLQPLIEELKELWEPGIETYDAETNQSFQMRAALMWTVSDFPALAMLSGWSTKGKLACPTCNYDTFSQYLKHSRKMCYLGHRRFLPPDHPLRKDKKSFDGKEEHRLAPTPLLGIELLEELHEFNNVFRKGIRKELQPIEDDDGNVSLAQSSFFMKPEQKRLFCTVFKNAKLPKGCASNISHRVHEKEMKISGYKSHDAHFMMYYLLQVTIRKTLPKKVSLTLISKDDPFVLASQVYQVFYVADPIEKDVYYAGNKVPVDLYDLEEENCPNIGDTFWGQPNDDIGSSTRLDEGDFRWSREVVAVDVVDILCNARHSEDTIVETSEEEDDVDETYWD</sequence>
<accession>A0AAF0PPR4</accession>
<dbReference type="Pfam" id="PF02992">
    <property type="entry name" value="Transposase_21"/>
    <property type="match status" value="1"/>
</dbReference>
<keyword evidence="2" id="KW-1185">Reference proteome</keyword>
<reference evidence="1" key="1">
    <citation type="submission" date="2023-08" db="EMBL/GenBank/DDBJ databases">
        <title>A de novo genome assembly of Solanum verrucosum Schlechtendal, a Mexican diploid species geographically isolated from the other diploid A-genome species in potato relatives.</title>
        <authorList>
            <person name="Hosaka K."/>
        </authorList>
    </citation>
    <scope>NUCLEOTIDE SEQUENCE</scope>
    <source>
        <tissue evidence="1">Young leaves</tissue>
    </source>
</reference>
<protein>
    <submittedName>
        <fullName evidence="1">Uncharacterized protein</fullName>
    </submittedName>
</protein>
<dbReference type="InterPro" id="IPR004242">
    <property type="entry name" value="Transposase_21"/>
</dbReference>
<evidence type="ECO:0000313" key="2">
    <source>
        <dbReference type="Proteomes" id="UP001234989"/>
    </source>
</evidence>
<dbReference type="EMBL" id="CP133612">
    <property type="protein sequence ID" value="WMV08688.1"/>
    <property type="molecule type" value="Genomic_DNA"/>
</dbReference>
<dbReference type="AlphaFoldDB" id="A0AAF0PPR4"/>
<dbReference type="PANTHER" id="PTHR10775:SF172">
    <property type="entry name" value="TNP2, PARTIAL"/>
    <property type="match status" value="1"/>
</dbReference>
<dbReference type="PANTHER" id="PTHR10775">
    <property type="entry name" value="OS08G0208400 PROTEIN"/>
    <property type="match status" value="1"/>
</dbReference>
<gene>
    <name evidence="1" type="ORF">MTR67_002073</name>
</gene>
<proteinExistence type="predicted"/>
<name>A0AAF0PPR4_SOLVR</name>
<organism evidence="1 2">
    <name type="scientific">Solanum verrucosum</name>
    <dbReference type="NCBI Taxonomy" id="315347"/>
    <lineage>
        <taxon>Eukaryota</taxon>
        <taxon>Viridiplantae</taxon>
        <taxon>Streptophyta</taxon>
        <taxon>Embryophyta</taxon>
        <taxon>Tracheophyta</taxon>
        <taxon>Spermatophyta</taxon>
        <taxon>Magnoliopsida</taxon>
        <taxon>eudicotyledons</taxon>
        <taxon>Gunneridae</taxon>
        <taxon>Pentapetalae</taxon>
        <taxon>asterids</taxon>
        <taxon>lamiids</taxon>
        <taxon>Solanales</taxon>
        <taxon>Solanaceae</taxon>
        <taxon>Solanoideae</taxon>
        <taxon>Solaneae</taxon>
        <taxon>Solanum</taxon>
    </lineage>
</organism>
<evidence type="ECO:0000313" key="1">
    <source>
        <dbReference type="EMBL" id="WMV08688.1"/>
    </source>
</evidence>